<proteinExistence type="predicted"/>
<evidence type="ECO:0000313" key="1">
    <source>
        <dbReference type="EMBL" id="KKQ69962.1"/>
    </source>
</evidence>
<gene>
    <name evidence="1" type="ORF">US91_C0008G0082</name>
</gene>
<name>A0A0G0JTI0_9BACT</name>
<protein>
    <submittedName>
        <fullName evidence="1">Uncharacterized protein</fullName>
    </submittedName>
</protein>
<reference evidence="1 2" key="1">
    <citation type="journal article" date="2015" name="Nature">
        <title>rRNA introns, odd ribosomes, and small enigmatic genomes across a large radiation of phyla.</title>
        <authorList>
            <person name="Brown C.T."/>
            <person name="Hug L.A."/>
            <person name="Thomas B.C."/>
            <person name="Sharon I."/>
            <person name="Castelle C.J."/>
            <person name="Singh A."/>
            <person name="Wilkins M.J."/>
            <person name="Williams K.H."/>
            <person name="Banfield J.F."/>
        </authorList>
    </citation>
    <scope>NUCLEOTIDE SEQUENCE [LARGE SCALE GENOMIC DNA]</scope>
</reference>
<evidence type="ECO:0000313" key="2">
    <source>
        <dbReference type="Proteomes" id="UP000034022"/>
    </source>
</evidence>
<sequence length="140" mass="16046">MTGEELFLRYAFPCAHEKEARGIISAEQKKELENCLASNKKPRRRLLKACFSHAFQALRDLAEKNRTSTWSIRNVKNYWLDNHRGFGDCGIAIIAVSEINGKIITVSNSLHEHQVINLYNLDLKIQDHVICHKGCVIEKI</sequence>
<dbReference type="EMBL" id="LBUU01000008">
    <property type="protein sequence ID" value="KKQ69962.1"/>
    <property type="molecule type" value="Genomic_DNA"/>
</dbReference>
<dbReference type="Proteomes" id="UP000034022">
    <property type="component" value="Unassembled WGS sequence"/>
</dbReference>
<dbReference type="AlphaFoldDB" id="A0A0G0JTI0"/>
<comment type="caution">
    <text evidence="1">The sequence shown here is derived from an EMBL/GenBank/DDBJ whole genome shotgun (WGS) entry which is preliminary data.</text>
</comment>
<organism evidence="1 2">
    <name type="scientific">Candidatus Falkowbacteria bacterium GW2011_GWE1_38_31</name>
    <dbReference type="NCBI Taxonomy" id="1618638"/>
    <lineage>
        <taxon>Bacteria</taxon>
        <taxon>Candidatus Falkowiibacteriota</taxon>
    </lineage>
</organism>
<accession>A0A0G0JTI0</accession>